<evidence type="ECO:0000313" key="2">
    <source>
        <dbReference type="Proteomes" id="UP000713479"/>
    </source>
</evidence>
<protein>
    <submittedName>
        <fullName evidence="1">Amino acid-binding protein</fullName>
    </submittedName>
</protein>
<name>A0A8T3VH73_9EURY</name>
<dbReference type="AlphaFoldDB" id="A0A8T3VH73"/>
<reference evidence="1" key="1">
    <citation type="submission" date="2019-04" db="EMBL/GenBank/DDBJ databases">
        <title>Evolution of Biomass-Degrading Anaerobic Consortia Revealed by Metagenomics.</title>
        <authorList>
            <person name="Peng X."/>
        </authorList>
    </citation>
    <scope>NUCLEOTIDE SEQUENCE</scope>
    <source>
        <strain evidence="1">SIG13</strain>
    </source>
</reference>
<accession>A0A8T3VH73</accession>
<dbReference type="EMBL" id="SUTF01000002">
    <property type="protein sequence ID" value="MBE6509937.1"/>
    <property type="molecule type" value="Genomic_DNA"/>
</dbReference>
<gene>
    <name evidence="1" type="ORF">E7Z74_01520</name>
</gene>
<sequence>MRMNLVLELLDVPGQLVSILEPISGLGANLVTVIHKRDAKNENGKIPVQLTLEGEKENLNRVIDRFDELNISIIEKDGYINKELISTILIGHIVDRDVRDTTDRINALDGVFVVGFDIKLDGEKKSTALINLEVDYGNKQIAFDEIEKICQEKDLLMINEV</sequence>
<comment type="caution">
    <text evidence="1">The sequence shown here is derived from an EMBL/GenBank/DDBJ whole genome shotgun (WGS) entry which is preliminary data.</text>
</comment>
<evidence type="ECO:0000313" key="1">
    <source>
        <dbReference type="EMBL" id="MBE6509937.1"/>
    </source>
</evidence>
<proteinExistence type="predicted"/>
<organism evidence="1 2">
    <name type="scientific">Methanobrevibacter millerae</name>
    <dbReference type="NCBI Taxonomy" id="230361"/>
    <lineage>
        <taxon>Archaea</taxon>
        <taxon>Methanobacteriati</taxon>
        <taxon>Methanobacteriota</taxon>
        <taxon>Methanomada group</taxon>
        <taxon>Methanobacteria</taxon>
        <taxon>Methanobacteriales</taxon>
        <taxon>Methanobacteriaceae</taxon>
        <taxon>Methanobrevibacter</taxon>
    </lineage>
</organism>
<dbReference type="Proteomes" id="UP000713479">
    <property type="component" value="Unassembled WGS sequence"/>
</dbReference>